<dbReference type="EMBL" id="CACVKT020001213">
    <property type="protein sequence ID" value="CAC5366073.1"/>
    <property type="molecule type" value="Genomic_DNA"/>
</dbReference>
<evidence type="ECO:0000256" key="2">
    <source>
        <dbReference type="ARBA" id="ARBA00022448"/>
    </source>
</evidence>
<dbReference type="Gene3D" id="1.10.287.770">
    <property type="entry name" value="YojJ-like"/>
    <property type="match status" value="1"/>
</dbReference>
<keyword evidence="6" id="KW-0915">Sodium</keyword>
<dbReference type="InterPro" id="IPR001873">
    <property type="entry name" value="ENaC"/>
</dbReference>
<organism evidence="13 14">
    <name type="scientific">Mytilus coruscus</name>
    <name type="common">Sea mussel</name>
    <dbReference type="NCBI Taxonomy" id="42192"/>
    <lineage>
        <taxon>Eukaryota</taxon>
        <taxon>Metazoa</taxon>
        <taxon>Spiralia</taxon>
        <taxon>Lophotrochozoa</taxon>
        <taxon>Mollusca</taxon>
        <taxon>Bivalvia</taxon>
        <taxon>Autobranchia</taxon>
        <taxon>Pteriomorphia</taxon>
        <taxon>Mytilida</taxon>
        <taxon>Mytiloidea</taxon>
        <taxon>Mytilidae</taxon>
        <taxon>Mytilinae</taxon>
        <taxon>Mytilus</taxon>
    </lineage>
</organism>
<protein>
    <submittedName>
        <fullName evidence="13">Uncharacterized protein</fullName>
    </submittedName>
</protein>
<evidence type="ECO:0000256" key="10">
    <source>
        <dbReference type="ARBA" id="ARBA00023303"/>
    </source>
</evidence>
<dbReference type="Pfam" id="PF00858">
    <property type="entry name" value="ASC"/>
    <property type="match status" value="1"/>
</dbReference>
<evidence type="ECO:0000256" key="7">
    <source>
        <dbReference type="ARBA" id="ARBA00023065"/>
    </source>
</evidence>
<evidence type="ECO:0000313" key="14">
    <source>
        <dbReference type="Proteomes" id="UP000507470"/>
    </source>
</evidence>
<keyword evidence="9 11" id="KW-0739">Sodium transport</keyword>
<dbReference type="PANTHER" id="PTHR11690:SF248">
    <property type="entry name" value="PICKPOCKET 17, ISOFORM A"/>
    <property type="match status" value="1"/>
</dbReference>
<feature type="transmembrane region" description="Helical" evidence="12">
    <location>
        <begin position="82"/>
        <end position="107"/>
    </location>
</feature>
<keyword evidence="4 11" id="KW-0812">Transmembrane</keyword>
<keyword evidence="8 12" id="KW-0472">Membrane</keyword>
<evidence type="ECO:0000256" key="11">
    <source>
        <dbReference type="RuleBase" id="RU000679"/>
    </source>
</evidence>
<gene>
    <name evidence="13" type="ORF">MCOR_6507</name>
</gene>
<keyword evidence="10 11" id="KW-0407">Ion channel</keyword>
<reference evidence="13 14" key="1">
    <citation type="submission" date="2020-06" db="EMBL/GenBank/DDBJ databases">
        <authorList>
            <person name="Li R."/>
            <person name="Bekaert M."/>
        </authorList>
    </citation>
    <scope>NUCLEOTIDE SEQUENCE [LARGE SCALE GENOMIC DNA]</scope>
    <source>
        <strain evidence="14">wild</strain>
    </source>
</reference>
<evidence type="ECO:0000256" key="1">
    <source>
        <dbReference type="ARBA" id="ARBA00004141"/>
    </source>
</evidence>
<evidence type="ECO:0000256" key="9">
    <source>
        <dbReference type="ARBA" id="ARBA00023201"/>
    </source>
</evidence>
<keyword evidence="7 11" id="KW-0406">Ion transport</keyword>
<evidence type="ECO:0000256" key="5">
    <source>
        <dbReference type="ARBA" id="ARBA00022989"/>
    </source>
</evidence>
<evidence type="ECO:0000256" key="6">
    <source>
        <dbReference type="ARBA" id="ARBA00023053"/>
    </source>
</evidence>
<evidence type="ECO:0000256" key="4">
    <source>
        <dbReference type="ARBA" id="ARBA00022692"/>
    </source>
</evidence>
<dbReference type="PANTHER" id="PTHR11690">
    <property type="entry name" value="AMILORIDE-SENSITIVE SODIUM CHANNEL-RELATED"/>
    <property type="match status" value="1"/>
</dbReference>
<dbReference type="GO" id="GO:0015280">
    <property type="term" value="F:ligand-gated sodium channel activity"/>
    <property type="evidence" value="ECO:0007669"/>
    <property type="project" value="TreeGrafter"/>
</dbReference>
<feature type="transmembrane region" description="Helical" evidence="12">
    <location>
        <begin position="491"/>
        <end position="511"/>
    </location>
</feature>
<dbReference type="Proteomes" id="UP000507470">
    <property type="component" value="Unassembled WGS sequence"/>
</dbReference>
<evidence type="ECO:0000256" key="8">
    <source>
        <dbReference type="ARBA" id="ARBA00023136"/>
    </source>
</evidence>
<keyword evidence="3 11" id="KW-0894">Sodium channel</keyword>
<comment type="similarity">
    <text evidence="11">Belongs to the amiloride-sensitive sodium channel (TC 1.A.6) family.</text>
</comment>
<keyword evidence="14" id="KW-1185">Reference proteome</keyword>
<evidence type="ECO:0000256" key="12">
    <source>
        <dbReference type="SAM" id="Phobius"/>
    </source>
</evidence>
<dbReference type="GO" id="GO:0005886">
    <property type="term" value="C:plasma membrane"/>
    <property type="evidence" value="ECO:0007669"/>
    <property type="project" value="TreeGrafter"/>
</dbReference>
<comment type="subcellular location">
    <subcellularLocation>
        <location evidence="1">Membrane</location>
        <topology evidence="1">Multi-pass membrane protein</topology>
    </subcellularLocation>
</comment>
<name>A0A6J8AF03_MYTCO</name>
<evidence type="ECO:0000256" key="3">
    <source>
        <dbReference type="ARBA" id="ARBA00022461"/>
    </source>
</evidence>
<evidence type="ECO:0000313" key="13">
    <source>
        <dbReference type="EMBL" id="CAC5366073.1"/>
    </source>
</evidence>
<dbReference type="PRINTS" id="PR01078">
    <property type="entry name" value="AMINACHANNEL"/>
</dbReference>
<keyword evidence="2 11" id="KW-0813">Transport</keyword>
<proteinExistence type="inferred from homology"/>
<keyword evidence="5 12" id="KW-1133">Transmembrane helix</keyword>
<dbReference type="OrthoDB" id="6081225at2759"/>
<dbReference type="AlphaFoldDB" id="A0A6J8AF03"/>
<sequence>MDDEGSNWQERCERYFTSLTDSDKQRQRDNKMKEKMDKDCWKSLAEKSDQSKRKNSVQYWFRALDVHGIHFAGSVRNSLECVMWVLLTVIACGALSFLLYLTVNSYLDQNNHLKLKMSSTSYKKHPATIVSVCNLNLFRKSSLSANQGRFSKLLNINSGVFNPQPVSSTEQLLKNSDIWSIMKNSFGSGVLPYTSQLDQDFLPFSGMITSDDWESLYGASMKYGFGVWAEAVRPTLSEFKLIGHKPSDMIVECFTGTGGLCHLSVTEDTRTNLGNCATFNVSDNIDEISLILNSEPSESIPVLTANYGLSVQVYSTDSSSRKHKQHIVSPGKHLTIENKKITSITREKDCVESTGSSDQQCGENCKDILTFKYCQCHTDGTQKTQCRINDKFEYVCSRIVEKLFNMEFLDCKCMSKCSETRYETASSAIPWPSSQHLEHLESLLQHKNFNKTTITSSLSYVTINLEPEIYDELKEEQVITLLDLLSRVGGLSAFVVGISILSVFQCFWLLIKLCFHAVISRRSDSGGGIENLANSEITSITWQAYKDKNNQQQRPQRFAFQQNLGNCLQRNGSRRSYLEPIEEERKRDYTGADLNHDHVMEDQLFSHPWERTGHRRPYSTVINSNRTTGGEFPLFNYVDNRSNSPVPRCSTPDNSDYRSTARLVPADGDVTLYPSKQRMMSPGDAIKSFGSSSASKYQYSGPFYL</sequence>
<accession>A0A6J8AF03</accession>